<reference evidence="2" key="2">
    <citation type="submission" date="2007-04" db="EMBL/GenBank/DDBJ databases">
        <title>Draft genome sequence of Bacteroides ovatus (ATCC 8483).</title>
        <authorList>
            <person name="Sudarsanam P."/>
            <person name="Ley R."/>
            <person name="Guruge J."/>
            <person name="Turnbaugh P.J."/>
            <person name="Mahowald M."/>
            <person name="Liep D."/>
            <person name="Gordon J."/>
        </authorList>
    </citation>
    <scope>NUCLEOTIDE SEQUENCE [LARGE SCALE GENOMIC DNA]</scope>
    <source>
        <strain evidence="2">ATCC 8483 / DSM 1896 / JCM 5824 / BCRC 10623 / CCUG 4943 / NCTC 11153</strain>
    </source>
</reference>
<dbReference type="AlphaFoldDB" id="A0AAN3A285"/>
<sequence>MRAIYLLGLIAGVILLFATEAETAAPNITGLALCVASSYKLDLFTSNKI</sequence>
<evidence type="ECO:0000313" key="2">
    <source>
        <dbReference type="Proteomes" id="UP000005475"/>
    </source>
</evidence>
<accession>A0AAN3A285</accession>
<dbReference type="Proteomes" id="UP000005475">
    <property type="component" value="Unassembled WGS sequence"/>
</dbReference>
<comment type="caution">
    <text evidence="1">The sequence shown here is derived from an EMBL/GenBank/DDBJ whole genome shotgun (WGS) entry which is preliminary data.</text>
</comment>
<dbReference type="EMBL" id="AAXF02000054">
    <property type="protein sequence ID" value="EDO08786.1"/>
    <property type="molecule type" value="Genomic_DNA"/>
</dbReference>
<gene>
    <name evidence="1" type="ORF">BACOVA_04642</name>
</gene>
<name>A0AAN3A285_BACO1</name>
<proteinExistence type="predicted"/>
<organism evidence="1 2">
    <name type="scientific">Bacteroides ovatus (strain ATCC 8483 / DSM 1896 / JCM 5824 / BCRC 10623 / CCUG 4943 / NCTC 11153)</name>
    <dbReference type="NCBI Taxonomy" id="411476"/>
    <lineage>
        <taxon>Bacteria</taxon>
        <taxon>Pseudomonadati</taxon>
        <taxon>Bacteroidota</taxon>
        <taxon>Bacteroidia</taxon>
        <taxon>Bacteroidales</taxon>
        <taxon>Bacteroidaceae</taxon>
        <taxon>Bacteroides</taxon>
    </lineage>
</organism>
<reference evidence="1 2" key="1">
    <citation type="submission" date="2007-03" db="EMBL/GenBank/DDBJ databases">
        <authorList>
            <person name="Fulton L."/>
            <person name="Clifton S."/>
            <person name="Fulton B."/>
            <person name="Xu J."/>
            <person name="Minx P."/>
            <person name="Pepin K.H."/>
            <person name="Johnson M."/>
            <person name="Thiruvilangam P."/>
            <person name="Bhonagiri V."/>
            <person name="Nash W.E."/>
            <person name="Mardis E.R."/>
            <person name="Wilson R.K."/>
        </authorList>
    </citation>
    <scope>NUCLEOTIDE SEQUENCE [LARGE SCALE GENOMIC DNA]</scope>
    <source>
        <strain evidence="2">ATCC 8483 / DSM 1896 / JCM 5824 / BCRC 10623 / CCUG 4943 / NCTC 11153</strain>
    </source>
</reference>
<protein>
    <submittedName>
        <fullName evidence="1">Uncharacterized protein</fullName>
    </submittedName>
</protein>
<evidence type="ECO:0000313" key="1">
    <source>
        <dbReference type="EMBL" id="EDO08786.1"/>
    </source>
</evidence>